<keyword evidence="17" id="KW-1185">Reference proteome</keyword>
<dbReference type="PRINTS" id="PR01790">
    <property type="entry name" value="SMP30FAMILY"/>
</dbReference>
<dbReference type="Pfam" id="PF08450">
    <property type="entry name" value="SGL"/>
    <property type="match status" value="1"/>
</dbReference>
<evidence type="ECO:0000256" key="7">
    <source>
        <dbReference type="ARBA" id="ARBA00008853"/>
    </source>
</evidence>
<dbReference type="PANTHER" id="PTHR10907:SF47">
    <property type="entry name" value="REGUCALCIN"/>
    <property type="match status" value="1"/>
</dbReference>
<feature type="domain" description="SMP-30/Gluconolactonase/LRE-like region" evidence="15">
    <location>
        <begin position="14"/>
        <end position="256"/>
    </location>
</feature>
<accession>A0ABS4J0S8</accession>
<evidence type="ECO:0000256" key="9">
    <source>
        <dbReference type="ARBA" id="ARBA00016808"/>
    </source>
</evidence>
<comment type="similarity">
    <text evidence="7">Belongs to the SMP-30/CGR1 family.</text>
</comment>
<evidence type="ECO:0000256" key="4">
    <source>
        <dbReference type="ARBA" id="ARBA00001946"/>
    </source>
</evidence>
<dbReference type="Proteomes" id="UP001519287">
    <property type="component" value="Unassembled WGS sequence"/>
</dbReference>
<organism evidence="16 17">
    <name type="scientific">Paenibacillus eucommiae</name>
    <dbReference type="NCBI Taxonomy" id="1355755"/>
    <lineage>
        <taxon>Bacteria</taxon>
        <taxon>Bacillati</taxon>
        <taxon>Bacillota</taxon>
        <taxon>Bacilli</taxon>
        <taxon>Bacillales</taxon>
        <taxon>Paenibacillaceae</taxon>
        <taxon>Paenibacillus</taxon>
    </lineage>
</organism>
<keyword evidence="10" id="KW-0963">Cytoplasm</keyword>
<dbReference type="InterPro" id="IPR008367">
    <property type="entry name" value="Regucalcin"/>
</dbReference>
<evidence type="ECO:0000313" key="17">
    <source>
        <dbReference type="Proteomes" id="UP001519287"/>
    </source>
</evidence>
<evidence type="ECO:0000256" key="14">
    <source>
        <dbReference type="ARBA" id="ARBA00032464"/>
    </source>
</evidence>
<reference evidence="16 17" key="1">
    <citation type="submission" date="2021-03" db="EMBL/GenBank/DDBJ databases">
        <title>Genomic Encyclopedia of Type Strains, Phase IV (KMG-IV): sequencing the most valuable type-strain genomes for metagenomic binning, comparative biology and taxonomic classification.</title>
        <authorList>
            <person name="Goeker M."/>
        </authorList>
    </citation>
    <scope>NUCLEOTIDE SEQUENCE [LARGE SCALE GENOMIC DNA]</scope>
    <source>
        <strain evidence="16 17">DSM 26048</strain>
    </source>
</reference>
<comment type="cofactor">
    <cofactor evidence="2">
        <name>Ca(2+)</name>
        <dbReference type="ChEBI" id="CHEBI:29108"/>
    </cofactor>
</comment>
<evidence type="ECO:0000256" key="12">
    <source>
        <dbReference type="ARBA" id="ARBA00022801"/>
    </source>
</evidence>
<evidence type="ECO:0000256" key="1">
    <source>
        <dbReference type="ARBA" id="ARBA00001589"/>
    </source>
</evidence>
<comment type="cofactor">
    <cofactor evidence="4">
        <name>Mg(2+)</name>
        <dbReference type="ChEBI" id="CHEBI:18420"/>
    </cofactor>
</comment>
<evidence type="ECO:0000256" key="10">
    <source>
        <dbReference type="ARBA" id="ARBA00022490"/>
    </source>
</evidence>
<keyword evidence="11" id="KW-0479">Metal-binding</keyword>
<evidence type="ECO:0000313" key="16">
    <source>
        <dbReference type="EMBL" id="MBP1993437.1"/>
    </source>
</evidence>
<sequence>MNTATLVLDAKAALGEGPSWDAERKLLYWVDITRESFHAFNPVTGTDEVFQVGQQVGAVVPRRSGGVILAMQQGFYAYDFTSGALTPLGDPEEHLPNNRFNDGKCDAAGRFWAGTMRMNEHGSDGTLYCLEPDLTIRPVLSGLAVSNGIAWSSDNRKMYFIDSLTRVVMEYEFDLESGTLSNGRAAVQLEEGPSLPDGMTIDEEGMLWVAEWDGYRVGRWNPNTGELLQSVEVPSARVTSCVFAGENMDNIYITTSRKDLSDEELRLQPLAGGLFHYKAQVRGAATYSFGG</sequence>
<comment type="caution">
    <text evidence="16">The sequence shown here is derived from an EMBL/GenBank/DDBJ whole genome shotgun (WGS) entry which is preliminary data.</text>
</comment>
<gene>
    <name evidence="16" type="ORF">J2Z66_005059</name>
</gene>
<dbReference type="EC" id="3.1.1.17" evidence="8"/>
<protein>
    <recommendedName>
        <fullName evidence="9">Regucalcin</fullName>
        <ecNumber evidence="8">3.1.1.17</ecNumber>
    </recommendedName>
    <alternativeName>
        <fullName evidence="14">Gluconolactonase</fullName>
    </alternativeName>
</protein>
<evidence type="ECO:0000259" key="15">
    <source>
        <dbReference type="Pfam" id="PF08450"/>
    </source>
</evidence>
<evidence type="ECO:0000256" key="2">
    <source>
        <dbReference type="ARBA" id="ARBA00001913"/>
    </source>
</evidence>
<evidence type="ECO:0000256" key="11">
    <source>
        <dbReference type="ARBA" id="ARBA00022723"/>
    </source>
</evidence>
<dbReference type="InterPro" id="IPR005511">
    <property type="entry name" value="SMP-30"/>
</dbReference>
<dbReference type="SUPFAM" id="SSF63829">
    <property type="entry name" value="Calcium-dependent phosphotriesterase"/>
    <property type="match status" value="1"/>
</dbReference>
<proteinExistence type="inferred from homology"/>
<dbReference type="RefSeq" id="WP_209975297.1">
    <property type="nucleotide sequence ID" value="NZ_JAGGLB010000019.1"/>
</dbReference>
<dbReference type="Gene3D" id="2.120.10.30">
    <property type="entry name" value="TolB, C-terminal domain"/>
    <property type="match status" value="1"/>
</dbReference>
<evidence type="ECO:0000256" key="8">
    <source>
        <dbReference type="ARBA" id="ARBA00013227"/>
    </source>
</evidence>
<evidence type="ECO:0000256" key="3">
    <source>
        <dbReference type="ARBA" id="ARBA00001936"/>
    </source>
</evidence>
<dbReference type="InterPro" id="IPR013658">
    <property type="entry name" value="SGL"/>
</dbReference>
<evidence type="ECO:0000256" key="6">
    <source>
        <dbReference type="ARBA" id="ARBA00004496"/>
    </source>
</evidence>
<keyword evidence="12" id="KW-0378">Hydrolase</keyword>
<dbReference type="PANTHER" id="PTHR10907">
    <property type="entry name" value="REGUCALCIN"/>
    <property type="match status" value="1"/>
</dbReference>
<name>A0ABS4J0S8_9BACL</name>
<evidence type="ECO:0000256" key="5">
    <source>
        <dbReference type="ARBA" id="ARBA00001947"/>
    </source>
</evidence>
<keyword evidence="13" id="KW-0106">Calcium</keyword>
<evidence type="ECO:0000256" key="13">
    <source>
        <dbReference type="ARBA" id="ARBA00022837"/>
    </source>
</evidence>
<dbReference type="EMBL" id="JAGGLB010000019">
    <property type="protein sequence ID" value="MBP1993437.1"/>
    <property type="molecule type" value="Genomic_DNA"/>
</dbReference>
<comment type="cofactor">
    <cofactor evidence="5">
        <name>Zn(2+)</name>
        <dbReference type="ChEBI" id="CHEBI:29105"/>
    </cofactor>
</comment>
<comment type="subcellular location">
    <subcellularLocation>
        <location evidence="6">Cytoplasm</location>
    </subcellularLocation>
</comment>
<dbReference type="InterPro" id="IPR011042">
    <property type="entry name" value="6-blade_b-propeller_TolB-like"/>
</dbReference>
<comment type="catalytic activity">
    <reaction evidence="1">
        <text>D-glucono-1,5-lactone + H2O = D-gluconate + H(+)</text>
        <dbReference type="Rhea" id="RHEA:10440"/>
        <dbReference type="ChEBI" id="CHEBI:15377"/>
        <dbReference type="ChEBI" id="CHEBI:15378"/>
        <dbReference type="ChEBI" id="CHEBI:16217"/>
        <dbReference type="ChEBI" id="CHEBI:18391"/>
        <dbReference type="EC" id="3.1.1.17"/>
    </reaction>
</comment>
<comment type="cofactor">
    <cofactor evidence="3">
        <name>Mn(2+)</name>
        <dbReference type="ChEBI" id="CHEBI:29035"/>
    </cofactor>
</comment>
<dbReference type="PRINTS" id="PR01791">
    <property type="entry name" value="REGUCALCIN"/>
</dbReference>